<keyword evidence="1" id="KW-0472">Membrane</keyword>
<evidence type="ECO:0000313" key="3">
    <source>
        <dbReference type="Proteomes" id="UP000183469"/>
    </source>
</evidence>
<organism evidence="2 3">
    <name type="scientific">Selenomonas ruminantium</name>
    <dbReference type="NCBI Taxonomy" id="971"/>
    <lineage>
        <taxon>Bacteria</taxon>
        <taxon>Bacillati</taxon>
        <taxon>Bacillota</taxon>
        <taxon>Negativicutes</taxon>
        <taxon>Selenomonadales</taxon>
        <taxon>Selenomonadaceae</taxon>
        <taxon>Selenomonas</taxon>
    </lineage>
</organism>
<name>A0A1H3XEV0_SELRU</name>
<feature type="transmembrane region" description="Helical" evidence="1">
    <location>
        <begin position="6"/>
        <end position="23"/>
    </location>
</feature>
<dbReference type="EMBL" id="FNQG01000005">
    <property type="protein sequence ID" value="SDZ97945.1"/>
    <property type="molecule type" value="Genomic_DNA"/>
</dbReference>
<evidence type="ECO:0000313" key="2">
    <source>
        <dbReference type="EMBL" id="SDZ97945.1"/>
    </source>
</evidence>
<reference evidence="2 3" key="1">
    <citation type="submission" date="2016-10" db="EMBL/GenBank/DDBJ databases">
        <authorList>
            <person name="de Groot N.N."/>
        </authorList>
    </citation>
    <scope>NUCLEOTIDE SEQUENCE [LARGE SCALE GENOMIC DNA]</scope>
    <source>
        <strain evidence="2 3">DSM 2872</strain>
    </source>
</reference>
<dbReference type="Proteomes" id="UP000183469">
    <property type="component" value="Unassembled WGS sequence"/>
</dbReference>
<keyword evidence="1" id="KW-0812">Transmembrane</keyword>
<evidence type="ECO:0000256" key="1">
    <source>
        <dbReference type="SAM" id="Phobius"/>
    </source>
</evidence>
<keyword evidence="1" id="KW-1133">Transmembrane helix</keyword>
<gene>
    <name evidence="2" type="ORF">SAMN05660648_01472</name>
</gene>
<proteinExistence type="predicted"/>
<accession>A0A1H3XEV0</accession>
<feature type="transmembrane region" description="Helical" evidence="1">
    <location>
        <begin position="35"/>
        <end position="60"/>
    </location>
</feature>
<dbReference type="AlphaFoldDB" id="A0A1H3XEV0"/>
<dbReference type="RefSeq" id="WP_074671851.1">
    <property type="nucleotide sequence ID" value="NZ_FNQG01000005.1"/>
</dbReference>
<protein>
    <submittedName>
        <fullName evidence="2">Uncharacterized protein</fullName>
    </submittedName>
</protein>
<sequence>MDFYAILLLHLAVTLIYFLGNSWRKPRLQVVTETVIALAIPFFGVLLMVSYRLCCLLLALNGGRQPEAEQEGEAFFQGTSLNADIIPLNDAFLVEDVQKKRQFFTGAIKQAVVDNESILQMAMHDRDREIAYYAVALLTARMEKLENELFSRETMMVSGEGQENVPRLEEYAQLLKNYLAQEKFIDHVTYAKKQGDYIGLLDYLKKACPDKMEYYIEEIDHLLATKNYVEAELVCAELKERFPENEESYMMYIRLYQSWRKPRQLQQKIRELKACPIELSQEALRAIRYWDKDGHRQEEAIHG</sequence>
<dbReference type="OrthoDB" id="1663363at2"/>